<dbReference type="RefSeq" id="WP_021596445.1">
    <property type="nucleotide sequence ID" value="NZ_CP083237.1"/>
</dbReference>
<dbReference type="PROSITE" id="PS51257">
    <property type="entry name" value="PROKAR_LIPOPROTEIN"/>
    <property type="match status" value="1"/>
</dbReference>
<protein>
    <submittedName>
        <fullName evidence="3">Putative adhesin</fullName>
    </submittedName>
</protein>
<evidence type="ECO:0000256" key="1">
    <source>
        <dbReference type="SAM" id="SignalP"/>
    </source>
</evidence>
<dbReference type="eggNOG" id="COG3595">
    <property type="taxonomic scope" value="Bacteria"/>
</dbReference>
<accession>A0A1I5XDK9</accession>
<dbReference type="Pfam" id="PF13349">
    <property type="entry name" value="DUF4097"/>
    <property type="match status" value="2"/>
</dbReference>
<dbReference type="InterPro" id="IPR025164">
    <property type="entry name" value="Toastrack_DUF4097"/>
</dbReference>
<dbReference type="InParanoid" id="A0A1I5XDK9"/>
<evidence type="ECO:0000259" key="2">
    <source>
        <dbReference type="Pfam" id="PF13349"/>
    </source>
</evidence>
<dbReference type="PANTHER" id="PTHR34094:SF1">
    <property type="entry name" value="PROTEIN FAM185A"/>
    <property type="match status" value="1"/>
</dbReference>
<dbReference type="STRING" id="1993.SAMN04489713_12688"/>
<dbReference type="PANTHER" id="PTHR34094">
    <property type="match status" value="1"/>
</dbReference>
<keyword evidence="1" id="KW-0732">Signal</keyword>
<keyword evidence="4" id="KW-1185">Reference proteome</keyword>
<feature type="signal peptide" evidence="1">
    <location>
        <begin position="1"/>
        <end position="18"/>
    </location>
</feature>
<feature type="domain" description="DUF4097" evidence="2">
    <location>
        <begin position="210"/>
        <end position="306"/>
    </location>
</feature>
<dbReference type="OrthoDB" id="4456952at2"/>
<reference evidence="3 4" key="1">
    <citation type="submission" date="2016-10" db="EMBL/GenBank/DDBJ databases">
        <authorList>
            <person name="de Groot N.N."/>
        </authorList>
    </citation>
    <scope>NUCLEOTIDE SEQUENCE [LARGE SCALE GENOMIC DNA]</scope>
    <source>
        <strain evidence="3 4">DSM 43067</strain>
    </source>
</reference>
<feature type="chain" id="PRO_5038751608" evidence="1">
    <location>
        <begin position="19"/>
        <end position="310"/>
    </location>
</feature>
<dbReference type="GeneID" id="99655069"/>
<gene>
    <name evidence="3" type="ORF">SAMN04489713_12688</name>
</gene>
<evidence type="ECO:0000313" key="3">
    <source>
        <dbReference type="EMBL" id="SFQ30031.1"/>
    </source>
</evidence>
<organism evidence="3 4">
    <name type="scientific">Actinomadura madurae</name>
    <dbReference type="NCBI Taxonomy" id="1993"/>
    <lineage>
        <taxon>Bacteria</taxon>
        <taxon>Bacillati</taxon>
        <taxon>Actinomycetota</taxon>
        <taxon>Actinomycetes</taxon>
        <taxon>Streptosporangiales</taxon>
        <taxon>Thermomonosporaceae</taxon>
        <taxon>Actinomadura</taxon>
    </lineage>
</organism>
<dbReference type="Gene3D" id="2.160.20.120">
    <property type="match status" value="1"/>
</dbReference>
<sequence>MRTLTITAGLAAAAAALAGCGNLSVGTHHENRSYTAPAGVTTLKIKSHGSRVVVTATDTSTIKVSERLRWTNEKNKPKAKHVTDGGTLTLSSECGNQVIGYSGCGVSYRVQVPRSMPVDINGEDGTIVASGLSGTVRLHSSNGSIDATGLNATAATITSSDGSVRVTGHAGTARLSSENGTIDARGLSGDRLSASTRDGMIRMRGTFPVADLHTDNGSIDGRGLSGDRITAKSRDGSIDLRFGTAPTAVTATTDNGSVRLHLPPGERYAIDASTDNGGKRIDPLIRQDSDAKRHIKLSTRDGAITVFPSP</sequence>
<dbReference type="Proteomes" id="UP000183413">
    <property type="component" value="Unassembled WGS sequence"/>
</dbReference>
<feature type="domain" description="DUF4097" evidence="2">
    <location>
        <begin position="41"/>
        <end position="204"/>
    </location>
</feature>
<proteinExistence type="predicted"/>
<name>A0A1I5XDK9_9ACTN</name>
<dbReference type="EMBL" id="FOVH01000026">
    <property type="protein sequence ID" value="SFQ30031.1"/>
    <property type="molecule type" value="Genomic_DNA"/>
</dbReference>
<evidence type="ECO:0000313" key="4">
    <source>
        <dbReference type="Proteomes" id="UP000183413"/>
    </source>
</evidence>
<dbReference type="AlphaFoldDB" id="A0A1I5XDK9"/>